<feature type="compositionally biased region" description="Basic and acidic residues" evidence="1">
    <location>
        <begin position="147"/>
        <end position="161"/>
    </location>
</feature>
<dbReference type="EMBL" id="KN840751">
    <property type="protein sequence ID" value="KIP01669.1"/>
    <property type="molecule type" value="Genomic_DNA"/>
</dbReference>
<keyword evidence="3" id="KW-1185">Reference proteome</keyword>
<feature type="region of interest" description="Disordered" evidence="1">
    <location>
        <begin position="641"/>
        <end position="705"/>
    </location>
</feature>
<sequence>MRLHGNSEDKTTNALEPRFINAAFDAETRLQLHQDAAQSGAATAVISPSGFYAVRSTFAALTADTSTAAVVYMPFEPATCPRGVARARGIPHACIVLGSSAEALAGATHTPFSQSAPISGSERYRVISTGPYLTGSGPVWSGAVQKGNRDNSQKGEPARCRARKPIEIERLSTEPGGWADQRRLNSHANLGTQTTAPTAVGADWLAAATLILARSNYRWWGKTQNSASREVDSLIQMLKDCATLDAARARYKYQFLFNHLRWKLKVAIDSAFIPGQSTWEYHDGLGPTCKPSEAMSGQLNAAEDASAVDPAGQPNPGGCVSASPGSSQSSSTADILAQEGLLLHKMRTAAEKDSALLDGLRRHLLELPFCARDGRWHPDIYNSALADVSSEVRAHEFIGTAAVQPDRIAGISTRNPMDSDPANLSSDFSRVVAPAPATQGPEEAETCRQSLGRLGNQPIQPPAAATGADTLGTEIEKVPRLEVAQIDFRPVQTRPRIKPPVRTSPPSPNIVPTPKPRPTPAASGGPCEPDTPPVQQVKLSLFAVLSQMPERSKHTPQLEQISRQETVPMHLTPGMPHVQSPTGSSNGSGRLQEYFSDECVLHLRPTGNGAAELSHGEEKQAGKSHVATYVDAVASSARGKRLLHGTFGAEKRSGDPPPEETERPTKRPKPAATGPVRLNLRQYAVLRPNPAGPSGGGVTRKGNLG</sequence>
<feature type="region of interest" description="Disordered" evidence="1">
    <location>
        <begin position="138"/>
        <end position="161"/>
    </location>
</feature>
<protein>
    <submittedName>
        <fullName evidence="2">Uncharacterized protein</fullName>
    </submittedName>
</protein>
<evidence type="ECO:0000313" key="3">
    <source>
        <dbReference type="Proteomes" id="UP000053257"/>
    </source>
</evidence>
<feature type="compositionally biased region" description="Basic and acidic residues" evidence="1">
    <location>
        <begin position="649"/>
        <end position="665"/>
    </location>
</feature>
<feature type="compositionally biased region" description="Gly residues" evidence="1">
    <location>
        <begin position="693"/>
        <end position="705"/>
    </location>
</feature>
<feature type="region of interest" description="Disordered" evidence="1">
    <location>
        <begin position="292"/>
        <end position="331"/>
    </location>
</feature>
<gene>
    <name evidence="2" type="ORF">PHLGIDRAFT_17053</name>
</gene>
<dbReference type="AlphaFoldDB" id="A0A0C3NAZ2"/>
<evidence type="ECO:0000313" key="2">
    <source>
        <dbReference type="EMBL" id="KIP01669.1"/>
    </source>
</evidence>
<dbReference type="HOGENOM" id="CLU_391329_0_0_1"/>
<evidence type="ECO:0000256" key="1">
    <source>
        <dbReference type="SAM" id="MobiDB-lite"/>
    </source>
</evidence>
<dbReference type="Proteomes" id="UP000053257">
    <property type="component" value="Unassembled WGS sequence"/>
</dbReference>
<feature type="compositionally biased region" description="Low complexity" evidence="1">
    <location>
        <begin position="321"/>
        <end position="331"/>
    </location>
</feature>
<name>A0A0C3NAZ2_PHLG1</name>
<accession>A0A0C3NAZ2</accession>
<organism evidence="2 3">
    <name type="scientific">Phlebiopsis gigantea (strain 11061_1 CR5-6)</name>
    <name type="common">White-rot fungus</name>
    <name type="synonym">Peniophora gigantea</name>
    <dbReference type="NCBI Taxonomy" id="745531"/>
    <lineage>
        <taxon>Eukaryota</taxon>
        <taxon>Fungi</taxon>
        <taxon>Dikarya</taxon>
        <taxon>Basidiomycota</taxon>
        <taxon>Agaricomycotina</taxon>
        <taxon>Agaricomycetes</taxon>
        <taxon>Polyporales</taxon>
        <taxon>Phanerochaetaceae</taxon>
        <taxon>Phlebiopsis</taxon>
    </lineage>
</organism>
<feature type="compositionally biased region" description="Pro residues" evidence="1">
    <location>
        <begin position="502"/>
        <end position="519"/>
    </location>
</feature>
<proteinExistence type="predicted"/>
<reference evidence="2 3" key="1">
    <citation type="journal article" date="2014" name="PLoS Genet.">
        <title>Analysis of the Phlebiopsis gigantea genome, transcriptome and secretome provides insight into its pioneer colonization strategies of wood.</title>
        <authorList>
            <person name="Hori C."/>
            <person name="Ishida T."/>
            <person name="Igarashi K."/>
            <person name="Samejima M."/>
            <person name="Suzuki H."/>
            <person name="Master E."/>
            <person name="Ferreira P."/>
            <person name="Ruiz-Duenas F.J."/>
            <person name="Held B."/>
            <person name="Canessa P."/>
            <person name="Larrondo L.F."/>
            <person name="Schmoll M."/>
            <person name="Druzhinina I.S."/>
            <person name="Kubicek C.P."/>
            <person name="Gaskell J.A."/>
            <person name="Kersten P."/>
            <person name="St John F."/>
            <person name="Glasner J."/>
            <person name="Sabat G."/>
            <person name="Splinter BonDurant S."/>
            <person name="Syed K."/>
            <person name="Yadav J."/>
            <person name="Mgbeahuruike A.C."/>
            <person name="Kovalchuk A."/>
            <person name="Asiegbu F.O."/>
            <person name="Lackner G."/>
            <person name="Hoffmeister D."/>
            <person name="Rencoret J."/>
            <person name="Gutierrez A."/>
            <person name="Sun H."/>
            <person name="Lindquist E."/>
            <person name="Barry K."/>
            <person name="Riley R."/>
            <person name="Grigoriev I.V."/>
            <person name="Henrissat B."/>
            <person name="Kues U."/>
            <person name="Berka R.M."/>
            <person name="Martinez A.T."/>
            <person name="Covert S.F."/>
            <person name="Blanchette R.A."/>
            <person name="Cullen D."/>
        </authorList>
    </citation>
    <scope>NUCLEOTIDE SEQUENCE [LARGE SCALE GENOMIC DNA]</scope>
    <source>
        <strain evidence="2 3">11061_1 CR5-6</strain>
    </source>
</reference>
<feature type="region of interest" description="Disordered" evidence="1">
    <location>
        <begin position="492"/>
        <end position="533"/>
    </location>
</feature>